<accession>W9RFR1</accession>
<evidence type="ECO:0000256" key="1">
    <source>
        <dbReference type="SAM" id="MobiDB-lite"/>
    </source>
</evidence>
<reference evidence="3" key="1">
    <citation type="submission" date="2013-01" db="EMBL/GenBank/DDBJ databases">
        <title>Draft Genome Sequence of a Mulberry Tree, Morus notabilis C.K. Schneid.</title>
        <authorList>
            <person name="He N."/>
            <person name="Zhao S."/>
        </authorList>
    </citation>
    <scope>NUCLEOTIDE SEQUENCE</scope>
</reference>
<name>W9RFR1_9ROSA</name>
<dbReference type="AlphaFoldDB" id="W9RFR1"/>
<feature type="region of interest" description="Disordered" evidence="1">
    <location>
        <begin position="67"/>
        <end position="89"/>
    </location>
</feature>
<gene>
    <name evidence="2" type="ORF">L484_022948</name>
</gene>
<feature type="region of interest" description="Disordered" evidence="1">
    <location>
        <begin position="1"/>
        <end position="31"/>
    </location>
</feature>
<dbReference type="Proteomes" id="UP000030645">
    <property type="component" value="Unassembled WGS sequence"/>
</dbReference>
<feature type="compositionally biased region" description="Low complexity" evidence="1">
    <location>
        <begin position="77"/>
        <end position="89"/>
    </location>
</feature>
<proteinExistence type="predicted"/>
<dbReference type="EMBL" id="KE344145">
    <property type="protein sequence ID" value="EXB53979.1"/>
    <property type="molecule type" value="Genomic_DNA"/>
</dbReference>
<protein>
    <submittedName>
        <fullName evidence="2">Uncharacterized protein</fullName>
    </submittedName>
</protein>
<evidence type="ECO:0000313" key="2">
    <source>
        <dbReference type="EMBL" id="EXB53979.1"/>
    </source>
</evidence>
<organism evidence="2 3">
    <name type="scientific">Morus notabilis</name>
    <dbReference type="NCBI Taxonomy" id="981085"/>
    <lineage>
        <taxon>Eukaryota</taxon>
        <taxon>Viridiplantae</taxon>
        <taxon>Streptophyta</taxon>
        <taxon>Embryophyta</taxon>
        <taxon>Tracheophyta</taxon>
        <taxon>Spermatophyta</taxon>
        <taxon>Magnoliopsida</taxon>
        <taxon>eudicotyledons</taxon>
        <taxon>Gunneridae</taxon>
        <taxon>Pentapetalae</taxon>
        <taxon>rosids</taxon>
        <taxon>fabids</taxon>
        <taxon>Rosales</taxon>
        <taxon>Moraceae</taxon>
        <taxon>Moreae</taxon>
        <taxon>Morus</taxon>
    </lineage>
</organism>
<sequence length="89" mass="10566">MCSHQTPTARRIGRPCRESYQSRLAGDHPEALLRDLPPECLRRKNRRRHGKATVKQNFPQEWYEGTRNAFQTERPRPQQARRSQSTHLM</sequence>
<evidence type="ECO:0000313" key="3">
    <source>
        <dbReference type="Proteomes" id="UP000030645"/>
    </source>
</evidence>
<keyword evidence="3" id="KW-1185">Reference proteome</keyword>